<organism evidence="1 2">
    <name type="scientific">Candidatus Bilophila faecipullorum</name>
    <dbReference type="NCBI Taxonomy" id="2838482"/>
    <lineage>
        <taxon>Bacteria</taxon>
        <taxon>Pseudomonadati</taxon>
        <taxon>Thermodesulfobacteriota</taxon>
        <taxon>Desulfovibrionia</taxon>
        <taxon>Desulfovibrionales</taxon>
        <taxon>Desulfovibrionaceae</taxon>
        <taxon>Bilophila</taxon>
    </lineage>
</organism>
<dbReference type="CDD" id="cd16364">
    <property type="entry name" value="T3SC_I-like"/>
    <property type="match status" value="1"/>
</dbReference>
<accession>A0A9D1R328</accession>
<sequence length="151" mass="16470">MNTAFENVMREVGVGLGVGELVLEEGRALIGVDDVVVNVHYLEEPDQVLLYAEVAPLPEKGREALYAALLEGQSFFKDTAGATLSVSREISGIFLQILQPMRMLDAAAFLNLLEHFVHVVLYWRKVCAELTGEEAAPQTAAPEGLASMLRV</sequence>
<reference evidence="1" key="2">
    <citation type="submission" date="2021-04" db="EMBL/GenBank/DDBJ databases">
        <authorList>
            <person name="Gilroy R."/>
        </authorList>
    </citation>
    <scope>NUCLEOTIDE SEQUENCE</scope>
    <source>
        <strain evidence="1">ChiSxjej5B17-1746</strain>
    </source>
</reference>
<reference evidence="1" key="1">
    <citation type="journal article" date="2021" name="PeerJ">
        <title>Extensive microbial diversity within the chicken gut microbiome revealed by metagenomics and culture.</title>
        <authorList>
            <person name="Gilroy R."/>
            <person name="Ravi A."/>
            <person name="Getino M."/>
            <person name="Pursley I."/>
            <person name="Horton D.L."/>
            <person name="Alikhan N.F."/>
            <person name="Baker D."/>
            <person name="Gharbi K."/>
            <person name="Hall N."/>
            <person name="Watson M."/>
            <person name="Adriaenssens E.M."/>
            <person name="Foster-Nyarko E."/>
            <person name="Jarju S."/>
            <person name="Secka A."/>
            <person name="Antonio M."/>
            <person name="Oren A."/>
            <person name="Chaudhuri R.R."/>
            <person name="La Ragione R."/>
            <person name="Hildebrand F."/>
            <person name="Pallen M.J."/>
        </authorList>
    </citation>
    <scope>NUCLEOTIDE SEQUENCE</scope>
    <source>
        <strain evidence="1">ChiSxjej5B17-1746</strain>
    </source>
</reference>
<evidence type="ECO:0000313" key="2">
    <source>
        <dbReference type="Proteomes" id="UP000824264"/>
    </source>
</evidence>
<proteinExistence type="predicted"/>
<dbReference type="Proteomes" id="UP000824264">
    <property type="component" value="Unassembled WGS sequence"/>
</dbReference>
<name>A0A9D1R328_9BACT</name>
<dbReference type="AlphaFoldDB" id="A0A9D1R328"/>
<dbReference type="Gene3D" id="3.30.1460.10">
    <property type="match status" value="1"/>
</dbReference>
<comment type="caution">
    <text evidence="1">The sequence shown here is derived from an EMBL/GenBank/DDBJ whole genome shotgun (WGS) entry which is preliminary data.</text>
</comment>
<dbReference type="SUPFAM" id="SSF69635">
    <property type="entry name" value="Type III secretory system chaperone-like"/>
    <property type="match status" value="1"/>
</dbReference>
<gene>
    <name evidence="1" type="ORF">H9874_10650</name>
</gene>
<evidence type="ECO:0000313" key="1">
    <source>
        <dbReference type="EMBL" id="HIW79583.1"/>
    </source>
</evidence>
<dbReference type="EMBL" id="DXGI01000396">
    <property type="protein sequence ID" value="HIW79583.1"/>
    <property type="molecule type" value="Genomic_DNA"/>
</dbReference>
<dbReference type="Pfam" id="PF05932">
    <property type="entry name" value="CesT"/>
    <property type="match status" value="1"/>
</dbReference>
<dbReference type="GO" id="GO:0030254">
    <property type="term" value="P:protein secretion by the type III secretion system"/>
    <property type="evidence" value="ECO:0007669"/>
    <property type="project" value="InterPro"/>
</dbReference>
<protein>
    <submittedName>
        <fullName evidence="1">Type III secretion system chaperone</fullName>
    </submittedName>
</protein>
<dbReference type="InterPro" id="IPR010261">
    <property type="entry name" value="Tir_chaperone"/>
</dbReference>